<name>K0YJG9_9ACTN</name>
<accession>K0YJG9</accession>
<organism evidence="1 2">
    <name type="scientific">Slackia piriformis YIT 12062</name>
    <dbReference type="NCBI Taxonomy" id="742818"/>
    <lineage>
        <taxon>Bacteria</taxon>
        <taxon>Bacillati</taxon>
        <taxon>Actinomycetota</taxon>
        <taxon>Coriobacteriia</taxon>
        <taxon>Eggerthellales</taxon>
        <taxon>Eggerthellaceae</taxon>
        <taxon>Slackia</taxon>
    </lineage>
</organism>
<dbReference type="InterPro" id="IPR023896">
    <property type="entry name" value="LTA_DltD"/>
</dbReference>
<dbReference type="EMBL" id="ADMD01000007">
    <property type="protein sequence ID" value="EJZ83388.1"/>
    <property type="molecule type" value="Genomic_DNA"/>
</dbReference>
<dbReference type="HOGENOM" id="CLU_050505_1_0_11"/>
<protein>
    <submittedName>
        <fullName evidence="1">D-alanyl-lipoteichoic acid biosynthesis protein DltD</fullName>
    </submittedName>
</protein>
<dbReference type="InterPro" id="IPR006998">
    <property type="entry name" value="DltD"/>
</dbReference>
<dbReference type="PANTHER" id="PTHR40039:SF1">
    <property type="entry name" value="PROTEIN DLTD"/>
    <property type="match status" value="1"/>
</dbReference>
<dbReference type="RefSeq" id="WP_009139107.1">
    <property type="nucleotide sequence ID" value="NZ_JH815198.1"/>
</dbReference>
<keyword evidence="2" id="KW-1185">Reference proteome</keyword>
<dbReference type="Pfam" id="PF04914">
    <property type="entry name" value="DltD"/>
    <property type="match status" value="1"/>
</dbReference>
<reference evidence="1 2" key="1">
    <citation type="submission" date="2012-08" db="EMBL/GenBank/DDBJ databases">
        <title>The Genome Sequence of Slackia piriformis YIT 12062.</title>
        <authorList>
            <consortium name="The Broad Institute Genome Sequencing Platform"/>
            <person name="Earl A."/>
            <person name="Ward D."/>
            <person name="Feldgarden M."/>
            <person name="Gevers D."/>
            <person name="Morotomi M."/>
            <person name="Walker B."/>
            <person name="Young S.K."/>
            <person name="Zeng Q."/>
            <person name="Gargeya S."/>
            <person name="Fitzgerald M."/>
            <person name="Haas B."/>
            <person name="Abouelleil A."/>
            <person name="Alvarado L."/>
            <person name="Arachchi H.M."/>
            <person name="Berlin A.M."/>
            <person name="Chapman S.B."/>
            <person name="Goldberg J."/>
            <person name="Griggs A."/>
            <person name="Gujja S."/>
            <person name="Hansen M."/>
            <person name="Howarth C."/>
            <person name="Imamovic A."/>
            <person name="Larimer J."/>
            <person name="McCowen C."/>
            <person name="Montmayeur A."/>
            <person name="Murphy C."/>
            <person name="Neiman D."/>
            <person name="Pearson M."/>
            <person name="Priest M."/>
            <person name="Roberts A."/>
            <person name="Saif S."/>
            <person name="Shea T."/>
            <person name="Sisk P."/>
            <person name="Sykes S."/>
            <person name="Wortman J."/>
            <person name="Nusbaum C."/>
            <person name="Birren B."/>
        </authorList>
    </citation>
    <scope>NUCLEOTIDE SEQUENCE [LARGE SCALE GENOMIC DNA]</scope>
    <source>
        <strain evidence="1 2">YIT 12062</strain>
    </source>
</reference>
<gene>
    <name evidence="1" type="ORF">HMPREF9451_00893</name>
</gene>
<evidence type="ECO:0000313" key="2">
    <source>
        <dbReference type="Proteomes" id="UP000006069"/>
    </source>
</evidence>
<evidence type="ECO:0000313" key="1">
    <source>
        <dbReference type="EMBL" id="EJZ83388.1"/>
    </source>
</evidence>
<dbReference type="AlphaFoldDB" id="K0YJG9"/>
<dbReference type="PANTHER" id="PTHR40039">
    <property type="entry name" value="PROTEIN DLTD"/>
    <property type="match status" value="1"/>
</dbReference>
<comment type="caution">
    <text evidence="1">The sequence shown here is derived from an EMBL/GenBank/DDBJ whole genome shotgun (WGS) entry which is preliminary data.</text>
</comment>
<dbReference type="NCBIfam" id="TIGR04092">
    <property type="entry name" value="LTA_DltD"/>
    <property type="match status" value="1"/>
</dbReference>
<proteinExistence type="predicted"/>
<dbReference type="Proteomes" id="UP000006069">
    <property type="component" value="Unassembled WGS sequence"/>
</dbReference>
<sequence>MKRLLALGSALGMVAVSGTIYVNSAPSYAELEKMAETYPVYGYPQAGELEDPDILASMIKARTALGDNPRLLMGSSELDIVEPASSHPDNFFGKNNYGFSTISVGKAGYQSLWQAIELGALDAKGAVPGDKVALIAGMQWFMNDEESSKAFMNCFSADSYQSLMHNPSISEKTKQELSLRAEELGIAAEELELYSSSFLPDVIDRKFDDLVNGVERRNGIAESLKDNTAIPESRFTPESEPDWNSLTEISLEEAESSCVTNELGVYDEYYEKYYRPWVEEIDQSSPPETFYDWSENELKDFEIFLKVCKDTGIEPLIIIMPVKASYYDLTEHNYESRQAYYDMIRNSCESYEVQYLDLSPYEYDTYFMRDVMHLGWTGWIHVDQALYDFFKQEDN</sequence>
<dbReference type="SUPFAM" id="SSF52266">
    <property type="entry name" value="SGNH hydrolase"/>
    <property type="match status" value="1"/>
</dbReference>
<dbReference type="eggNOG" id="COG3966">
    <property type="taxonomic scope" value="Bacteria"/>
</dbReference>
<dbReference type="InParanoid" id="K0YJG9"/>
<dbReference type="PATRIC" id="fig|742818.3.peg.945"/>